<comment type="caution">
    <text evidence="2">The sequence shown here is derived from an EMBL/GenBank/DDBJ whole genome shotgun (WGS) entry which is preliminary data.</text>
</comment>
<proteinExistence type="predicted"/>
<reference evidence="2 3" key="1">
    <citation type="submission" date="2020-08" db="EMBL/GenBank/DDBJ databases">
        <title>Genomic Encyclopedia of Archaeal and Bacterial Type Strains, Phase II (KMG-II): from individual species to whole genera.</title>
        <authorList>
            <person name="Goeker M."/>
        </authorList>
    </citation>
    <scope>NUCLEOTIDE SEQUENCE [LARGE SCALE GENOMIC DNA]</scope>
    <source>
        <strain evidence="2 3">DSM 43850</strain>
    </source>
</reference>
<feature type="domain" description="Dienelactone hydrolase" evidence="1">
    <location>
        <begin position="12"/>
        <end position="225"/>
    </location>
</feature>
<sequence length="232" mass="24662">MDIRIPTSSGPINAHLAVPLGEGPWPGVVVIPDVTGLHDDVRAIAGRFATAGYLAVVPDLYSRGGFLRCVRTVFSQLNAGRGQAFDDIEAARQFLVGRADCTGKVGVAGFCLGGGFALLTAPRGFDASAPYYGMLPEDRALLDGACPVVASFGRKDFTLKGAAATLERELTARGVPHDVKEYAEAGHSFANRLPAAPLFRVLGFGYHHDSSEDAWRRVLTFFGEHLSVAETS</sequence>
<organism evidence="2 3">
    <name type="scientific">Kutzneria viridogrisea</name>
    <dbReference type="NCBI Taxonomy" id="47990"/>
    <lineage>
        <taxon>Bacteria</taxon>
        <taxon>Bacillati</taxon>
        <taxon>Actinomycetota</taxon>
        <taxon>Actinomycetes</taxon>
        <taxon>Pseudonocardiales</taxon>
        <taxon>Pseudonocardiaceae</taxon>
        <taxon>Kutzneria</taxon>
    </lineage>
</organism>
<dbReference type="PANTHER" id="PTHR46623">
    <property type="entry name" value="CARBOXYMETHYLENEBUTENOLIDASE-RELATED"/>
    <property type="match status" value="1"/>
</dbReference>
<dbReference type="SUPFAM" id="SSF53474">
    <property type="entry name" value="alpha/beta-Hydrolases"/>
    <property type="match status" value="1"/>
</dbReference>
<dbReference type="InterPro" id="IPR029058">
    <property type="entry name" value="AB_hydrolase_fold"/>
</dbReference>
<name>A0ABR6BWL2_9PSEU</name>
<dbReference type="RefSeq" id="WP_025354296.1">
    <property type="nucleotide sequence ID" value="NZ_BAAABQ010000087.1"/>
</dbReference>
<keyword evidence="2" id="KW-0378">Hydrolase</keyword>
<dbReference type="EMBL" id="JACJID010000008">
    <property type="protein sequence ID" value="MBA8930969.1"/>
    <property type="molecule type" value="Genomic_DNA"/>
</dbReference>
<dbReference type="InterPro" id="IPR051049">
    <property type="entry name" value="Dienelactone_hydrolase-like"/>
</dbReference>
<dbReference type="PANTHER" id="PTHR46623:SF6">
    <property type="entry name" value="ALPHA_BETA-HYDROLASES SUPERFAMILY PROTEIN"/>
    <property type="match status" value="1"/>
</dbReference>
<evidence type="ECO:0000313" key="3">
    <source>
        <dbReference type="Proteomes" id="UP000517916"/>
    </source>
</evidence>
<gene>
    <name evidence="2" type="ORF">BC739_008216</name>
</gene>
<accession>A0ABR6BWL2</accession>
<dbReference type="InterPro" id="IPR002925">
    <property type="entry name" value="Dienelactn_hydro"/>
</dbReference>
<evidence type="ECO:0000313" key="2">
    <source>
        <dbReference type="EMBL" id="MBA8930969.1"/>
    </source>
</evidence>
<dbReference type="EC" id="3.1.1.45" evidence="2"/>
<keyword evidence="3" id="KW-1185">Reference proteome</keyword>
<dbReference type="Proteomes" id="UP000517916">
    <property type="component" value="Unassembled WGS sequence"/>
</dbReference>
<protein>
    <submittedName>
        <fullName evidence="2">Carboxymethylenebutenolidase</fullName>
        <ecNumber evidence="2">3.1.1.45</ecNumber>
    </submittedName>
</protein>
<evidence type="ECO:0000259" key="1">
    <source>
        <dbReference type="Pfam" id="PF01738"/>
    </source>
</evidence>
<dbReference type="Pfam" id="PF01738">
    <property type="entry name" value="DLH"/>
    <property type="match status" value="1"/>
</dbReference>
<dbReference type="Gene3D" id="3.40.50.1820">
    <property type="entry name" value="alpha/beta hydrolase"/>
    <property type="match status" value="1"/>
</dbReference>
<dbReference type="GO" id="GO:0008806">
    <property type="term" value="F:carboxymethylenebutenolidase activity"/>
    <property type="evidence" value="ECO:0007669"/>
    <property type="project" value="UniProtKB-EC"/>
</dbReference>